<organism evidence="3">
    <name type="scientific">Vitis vinifera</name>
    <name type="common">Grape</name>
    <dbReference type="NCBI Taxonomy" id="29760"/>
    <lineage>
        <taxon>Eukaryota</taxon>
        <taxon>Viridiplantae</taxon>
        <taxon>Streptophyta</taxon>
        <taxon>Embryophyta</taxon>
        <taxon>Tracheophyta</taxon>
        <taxon>Spermatophyta</taxon>
        <taxon>Magnoliopsida</taxon>
        <taxon>eudicotyledons</taxon>
        <taxon>Gunneridae</taxon>
        <taxon>Pentapetalae</taxon>
        <taxon>rosids</taxon>
        <taxon>Vitales</taxon>
        <taxon>Vitaceae</taxon>
        <taxon>Viteae</taxon>
        <taxon>Vitis</taxon>
    </lineage>
</organism>
<dbReference type="AlphaFoldDB" id="A5AVR8"/>
<protein>
    <recommendedName>
        <fullName evidence="2">UspA domain-containing protein</fullName>
    </recommendedName>
</protein>
<feature type="compositionally biased region" description="Acidic residues" evidence="1">
    <location>
        <begin position="337"/>
        <end position="353"/>
    </location>
</feature>
<proteinExistence type="predicted"/>
<dbReference type="ExpressionAtlas" id="A5AVR8">
    <property type="expression patterns" value="baseline and differential"/>
</dbReference>
<dbReference type="Gene3D" id="3.40.50.620">
    <property type="entry name" value="HUPs"/>
    <property type="match status" value="1"/>
</dbReference>
<dbReference type="SUPFAM" id="SSF52402">
    <property type="entry name" value="Adenine nucleotide alpha hydrolases-like"/>
    <property type="match status" value="1"/>
</dbReference>
<feature type="domain" description="UspA" evidence="2">
    <location>
        <begin position="61"/>
        <end position="202"/>
    </location>
</feature>
<sequence>MGRTGARLPSFCLNRIRPLVRVRSPSILSKPDANSIKTDQKTENSPSVGEENAKAGLIIGRRIMIVVDSSVEAKGALQWALSHTVQSQDTLILLYVTKPCKQGEECGKEVAPRVYELLYSMKNVCQLKRPEVEIEVAVVEGKEKGPTIVEEAKKRGVALLVLGQRKRSMTWRLVMMWAVNRVGGGVVEYCIQNADCMAIAVRRKSKKGGGNPAKPSKHKNPRGSVCLRAEIQMAKNKPNHSSTDAKKNKKKKKMKNSAPNSRNATLLKEYEQSAKSSVFLDKRIGEQNDALGEFDKAILRSQRERQLKLKKKSKYNLSDGEEDEFEIEGVPSFSERDDFEDEMVPDDDDDDGAEGAGTESLPVVFGVLVPVVCSLTGIEKIIRGAEAAFDWH</sequence>
<dbReference type="InterPro" id="IPR014729">
    <property type="entry name" value="Rossmann-like_a/b/a_fold"/>
</dbReference>
<dbReference type="CDD" id="cd00293">
    <property type="entry name" value="USP-like"/>
    <property type="match status" value="1"/>
</dbReference>
<reference evidence="3" key="1">
    <citation type="journal article" date="2007" name="PLoS ONE">
        <title>The first genome sequence of an elite grapevine cultivar (Pinot noir Vitis vinifera L.): coping with a highly heterozygous genome.</title>
        <authorList>
            <person name="Velasco R."/>
            <person name="Zharkikh A."/>
            <person name="Troggio M."/>
            <person name="Cartwright D.A."/>
            <person name="Cestaro A."/>
            <person name="Pruss D."/>
            <person name="Pindo M."/>
            <person name="FitzGerald L.M."/>
            <person name="Vezzulli S."/>
            <person name="Reid J."/>
            <person name="Malacarne G."/>
            <person name="Iliev D."/>
            <person name="Coppola G."/>
            <person name="Wardell B."/>
            <person name="Micheletti D."/>
            <person name="Macalma T."/>
            <person name="Facci M."/>
            <person name="Mitchell J.T."/>
            <person name="Perazzolli M."/>
            <person name="Eldredge G."/>
            <person name="Gatto P."/>
            <person name="Oyzerski R."/>
            <person name="Moretto M."/>
            <person name="Gutin N."/>
            <person name="Stefanini M."/>
            <person name="Chen Y."/>
            <person name="Segala C."/>
            <person name="Davenport C."/>
            <person name="Dematte L."/>
            <person name="Mraz A."/>
            <person name="Battilana J."/>
            <person name="Stormo K."/>
            <person name="Costa F."/>
            <person name="Tao Q."/>
            <person name="Si-Ammour A."/>
            <person name="Harkins T."/>
            <person name="Lackey A."/>
            <person name="Perbost C."/>
            <person name="Taillon B."/>
            <person name="Stella A."/>
            <person name="Solovyev V."/>
            <person name="Fawcett J.A."/>
            <person name="Sterck L."/>
            <person name="Vandepoele K."/>
            <person name="Grando S.M."/>
            <person name="Toppo S."/>
            <person name="Moser C."/>
            <person name="Lanchbury J."/>
            <person name="Bogden R."/>
            <person name="Skolnick M."/>
            <person name="Sgaramella V."/>
            <person name="Bhatnagar S.K."/>
            <person name="Fontana P."/>
            <person name="Gutin A."/>
            <person name="Van de Peer Y."/>
            <person name="Salamini F."/>
            <person name="Viola R."/>
        </authorList>
    </citation>
    <scope>NUCLEOTIDE SEQUENCE</scope>
</reference>
<dbReference type="InterPro" id="IPR006016">
    <property type="entry name" value="UspA"/>
</dbReference>
<feature type="region of interest" description="Disordered" evidence="1">
    <location>
        <begin position="30"/>
        <end position="51"/>
    </location>
</feature>
<evidence type="ECO:0000256" key="1">
    <source>
        <dbReference type="SAM" id="MobiDB-lite"/>
    </source>
</evidence>
<dbReference type="Pfam" id="PF04147">
    <property type="entry name" value="Nop14"/>
    <property type="match status" value="1"/>
</dbReference>
<name>A5AVR8_VITVI</name>
<dbReference type="GO" id="GO:0032040">
    <property type="term" value="C:small-subunit processome"/>
    <property type="evidence" value="ECO:0007669"/>
    <property type="project" value="InterPro"/>
</dbReference>
<gene>
    <name evidence="3" type="ORF">VITISV_013457</name>
</gene>
<evidence type="ECO:0000313" key="3">
    <source>
        <dbReference type="EMBL" id="CAN71710.1"/>
    </source>
</evidence>
<dbReference type="Pfam" id="PF00582">
    <property type="entry name" value="Usp"/>
    <property type="match status" value="1"/>
</dbReference>
<dbReference type="PANTHER" id="PTHR47000">
    <property type="entry name" value="ADENINE NUCLEOTIDE ALPHA HYDROLASES-LIKE SUPERFAMILY PROTEIN"/>
    <property type="match status" value="1"/>
</dbReference>
<dbReference type="EMBL" id="AM437374">
    <property type="protein sequence ID" value="CAN71710.1"/>
    <property type="molecule type" value="Genomic_DNA"/>
</dbReference>
<feature type="region of interest" description="Disordered" evidence="1">
    <location>
        <begin position="320"/>
        <end position="358"/>
    </location>
</feature>
<accession>A5AVR8</accession>
<feature type="region of interest" description="Disordered" evidence="1">
    <location>
        <begin position="204"/>
        <end position="266"/>
    </location>
</feature>
<evidence type="ECO:0000259" key="2">
    <source>
        <dbReference type="Pfam" id="PF00582"/>
    </source>
</evidence>
<dbReference type="PANTHER" id="PTHR47000:SF1">
    <property type="entry name" value="ADENINE NUCLEOTIDE ALPHA HYDROLASES-LIKE SUPERFAMILY PROTEIN"/>
    <property type="match status" value="1"/>
</dbReference>
<dbReference type="InterPro" id="IPR007276">
    <property type="entry name" value="Nop14"/>
</dbReference>